<evidence type="ECO:0000256" key="2">
    <source>
        <dbReference type="SAM" id="Phobius"/>
    </source>
</evidence>
<dbReference type="EMBL" id="MNCJ02000331">
    <property type="protein sequence ID" value="KAF5758110.1"/>
    <property type="molecule type" value="Genomic_DNA"/>
</dbReference>
<keyword evidence="2" id="KW-0812">Transmembrane</keyword>
<evidence type="ECO:0000256" key="1">
    <source>
        <dbReference type="SAM" id="MobiDB-lite"/>
    </source>
</evidence>
<reference evidence="3" key="2">
    <citation type="submission" date="2020-06" db="EMBL/GenBank/DDBJ databases">
        <title>Helianthus annuus Genome sequencing and assembly Release 2.</title>
        <authorList>
            <person name="Gouzy J."/>
            <person name="Langlade N."/>
            <person name="Munos S."/>
        </authorList>
    </citation>
    <scope>NUCLEOTIDE SEQUENCE</scope>
    <source>
        <tissue evidence="3">Leaves</tissue>
    </source>
</reference>
<sequence length="100" mass="11288">MDLLFSLLNTQSWDFWSWCTWVAYYRILIPSLACFFWLWGVALEGSKQMLPIEDADTSSESKELAGCLNGNGGPTPAVGKDQKDNQKTECTSRVQFRSVT</sequence>
<keyword evidence="2" id="KW-0472">Membrane</keyword>
<gene>
    <name evidence="3" type="ORF">HanXRQr2_Chr16g0725571</name>
</gene>
<feature type="transmembrane region" description="Helical" evidence="2">
    <location>
        <begin position="15"/>
        <end position="39"/>
    </location>
</feature>
<name>A0A9K3GWL4_HELAN</name>
<proteinExistence type="predicted"/>
<dbReference type="Proteomes" id="UP000215914">
    <property type="component" value="Unassembled WGS sequence"/>
</dbReference>
<accession>A0A9K3GWL4</accession>
<dbReference type="Gramene" id="mRNA:HanXRQr2_Chr16g0725571">
    <property type="protein sequence ID" value="mRNA:HanXRQr2_Chr16g0725571"/>
    <property type="gene ID" value="HanXRQr2_Chr16g0725571"/>
</dbReference>
<reference evidence="3" key="1">
    <citation type="journal article" date="2017" name="Nature">
        <title>The sunflower genome provides insights into oil metabolism, flowering and Asterid evolution.</title>
        <authorList>
            <person name="Badouin H."/>
            <person name="Gouzy J."/>
            <person name="Grassa C.J."/>
            <person name="Murat F."/>
            <person name="Staton S.E."/>
            <person name="Cottret L."/>
            <person name="Lelandais-Briere C."/>
            <person name="Owens G.L."/>
            <person name="Carrere S."/>
            <person name="Mayjonade B."/>
            <person name="Legrand L."/>
            <person name="Gill N."/>
            <person name="Kane N.C."/>
            <person name="Bowers J.E."/>
            <person name="Hubner S."/>
            <person name="Bellec A."/>
            <person name="Berard A."/>
            <person name="Berges H."/>
            <person name="Blanchet N."/>
            <person name="Boniface M.C."/>
            <person name="Brunel D."/>
            <person name="Catrice O."/>
            <person name="Chaidir N."/>
            <person name="Claudel C."/>
            <person name="Donnadieu C."/>
            <person name="Faraut T."/>
            <person name="Fievet G."/>
            <person name="Helmstetter N."/>
            <person name="King M."/>
            <person name="Knapp S.J."/>
            <person name="Lai Z."/>
            <person name="Le Paslier M.C."/>
            <person name="Lippi Y."/>
            <person name="Lorenzon L."/>
            <person name="Mandel J.R."/>
            <person name="Marage G."/>
            <person name="Marchand G."/>
            <person name="Marquand E."/>
            <person name="Bret-Mestries E."/>
            <person name="Morien E."/>
            <person name="Nambeesan S."/>
            <person name="Nguyen T."/>
            <person name="Pegot-Espagnet P."/>
            <person name="Pouilly N."/>
            <person name="Raftis F."/>
            <person name="Sallet E."/>
            <person name="Schiex T."/>
            <person name="Thomas J."/>
            <person name="Vandecasteele C."/>
            <person name="Vares D."/>
            <person name="Vear F."/>
            <person name="Vautrin S."/>
            <person name="Crespi M."/>
            <person name="Mangin B."/>
            <person name="Burke J.M."/>
            <person name="Salse J."/>
            <person name="Munos S."/>
            <person name="Vincourt P."/>
            <person name="Rieseberg L.H."/>
            <person name="Langlade N.B."/>
        </authorList>
    </citation>
    <scope>NUCLEOTIDE SEQUENCE</scope>
    <source>
        <tissue evidence="3">Leaves</tissue>
    </source>
</reference>
<feature type="region of interest" description="Disordered" evidence="1">
    <location>
        <begin position="61"/>
        <end position="100"/>
    </location>
</feature>
<keyword evidence="2" id="KW-1133">Transmembrane helix</keyword>
<dbReference type="AlphaFoldDB" id="A0A9K3GWL4"/>
<comment type="caution">
    <text evidence="3">The sequence shown here is derived from an EMBL/GenBank/DDBJ whole genome shotgun (WGS) entry which is preliminary data.</text>
</comment>
<evidence type="ECO:0000313" key="4">
    <source>
        <dbReference type="Proteomes" id="UP000215914"/>
    </source>
</evidence>
<protein>
    <submittedName>
        <fullName evidence="3">Uncharacterized protein</fullName>
    </submittedName>
</protein>
<organism evidence="3 4">
    <name type="scientific">Helianthus annuus</name>
    <name type="common">Common sunflower</name>
    <dbReference type="NCBI Taxonomy" id="4232"/>
    <lineage>
        <taxon>Eukaryota</taxon>
        <taxon>Viridiplantae</taxon>
        <taxon>Streptophyta</taxon>
        <taxon>Embryophyta</taxon>
        <taxon>Tracheophyta</taxon>
        <taxon>Spermatophyta</taxon>
        <taxon>Magnoliopsida</taxon>
        <taxon>eudicotyledons</taxon>
        <taxon>Gunneridae</taxon>
        <taxon>Pentapetalae</taxon>
        <taxon>asterids</taxon>
        <taxon>campanulids</taxon>
        <taxon>Asterales</taxon>
        <taxon>Asteraceae</taxon>
        <taxon>Asteroideae</taxon>
        <taxon>Heliantheae alliance</taxon>
        <taxon>Heliantheae</taxon>
        <taxon>Helianthus</taxon>
    </lineage>
</organism>
<keyword evidence="4" id="KW-1185">Reference proteome</keyword>
<feature type="compositionally biased region" description="Polar residues" evidence="1">
    <location>
        <begin position="88"/>
        <end position="100"/>
    </location>
</feature>
<evidence type="ECO:0000313" key="3">
    <source>
        <dbReference type="EMBL" id="KAF5758110.1"/>
    </source>
</evidence>